<feature type="domain" description="FIIND" evidence="7">
    <location>
        <begin position="2"/>
        <end position="277"/>
    </location>
</feature>
<keyword evidence="5" id="KW-0395">Inflammatory response</keyword>
<dbReference type="InterPro" id="IPR011029">
    <property type="entry name" value="DEATH-like_dom_sf"/>
</dbReference>
<evidence type="ECO:0000256" key="5">
    <source>
        <dbReference type="ARBA" id="ARBA00023198"/>
    </source>
</evidence>
<dbReference type="PROSITE" id="PS51830">
    <property type="entry name" value="FIIND"/>
    <property type="match status" value="1"/>
</dbReference>
<dbReference type="STRING" id="48701.ENSPMEP00000029875"/>
<name>A0A3B3YS90_9TELE</name>
<protein>
    <recommendedName>
        <fullName evidence="10">FIIND domain-containing protein</fullName>
    </recommendedName>
</protein>
<dbReference type="Proteomes" id="UP000261480">
    <property type="component" value="Unplaced"/>
</dbReference>
<dbReference type="AlphaFoldDB" id="A0A3B3YS90"/>
<dbReference type="InterPro" id="IPR025307">
    <property type="entry name" value="FIIND_dom"/>
</dbReference>
<evidence type="ECO:0000259" key="6">
    <source>
        <dbReference type="PROSITE" id="PS50209"/>
    </source>
</evidence>
<keyword evidence="3" id="KW-0399">Innate immunity</keyword>
<dbReference type="CDD" id="cd01671">
    <property type="entry name" value="CARD"/>
    <property type="match status" value="1"/>
</dbReference>
<dbReference type="Pfam" id="PF00619">
    <property type="entry name" value="CARD"/>
    <property type="match status" value="1"/>
</dbReference>
<dbReference type="GO" id="GO:0006954">
    <property type="term" value="P:inflammatory response"/>
    <property type="evidence" value="ECO:0007669"/>
    <property type="project" value="UniProtKB-KW"/>
</dbReference>
<evidence type="ECO:0008006" key="10">
    <source>
        <dbReference type="Google" id="ProtNLM"/>
    </source>
</evidence>
<reference evidence="8" key="2">
    <citation type="submission" date="2025-09" db="UniProtKB">
        <authorList>
            <consortium name="Ensembl"/>
        </authorList>
    </citation>
    <scope>IDENTIFICATION</scope>
</reference>
<dbReference type="InterPro" id="IPR051249">
    <property type="entry name" value="NLRP_Inflammasome"/>
</dbReference>
<dbReference type="GO" id="GO:0042981">
    <property type="term" value="P:regulation of apoptotic process"/>
    <property type="evidence" value="ECO:0007669"/>
    <property type="project" value="InterPro"/>
</dbReference>
<dbReference type="PROSITE" id="PS50209">
    <property type="entry name" value="CARD"/>
    <property type="match status" value="1"/>
</dbReference>
<comment type="subcellular location">
    <subcellularLocation>
        <location evidence="1">Cytoplasm</location>
        <location evidence="1">Cytosol</location>
    </subcellularLocation>
</comment>
<evidence type="ECO:0000259" key="7">
    <source>
        <dbReference type="PROSITE" id="PS51830"/>
    </source>
</evidence>
<feature type="domain" description="CARD" evidence="6">
    <location>
        <begin position="283"/>
        <end position="360"/>
    </location>
</feature>
<proteinExistence type="predicted"/>
<evidence type="ECO:0000256" key="4">
    <source>
        <dbReference type="ARBA" id="ARBA00022859"/>
    </source>
</evidence>
<dbReference type="PANTHER" id="PTHR46985:SF2">
    <property type="entry name" value="APOPTOSIS-ASSOCIATED SPECK-LIKE PROTEIN CONTAINING A CARD"/>
    <property type="match status" value="1"/>
</dbReference>
<reference evidence="8" key="1">
    <citation type="submission" date="2025-08" db="UniProtKB">
        <authorList>
            <consortium name="Ensembl"/>
        </authorList>
    </citation>
    <scope>IDENTIFICATION</scope>
</reference>
<evidence type="ECO:0000313" key="9">
    <source>
        <dbReference type="Proteomes" id="UP000261480"/>
    </source>
</evidence>
<dbReference type="SUPFAM" id="SSF47986">
    <property type="entry name" value="DEATH domain"/>
    <property type="match status" value="1"/>
</dbReference>
<dbReference type="Pfam" id="PF13553">
    <property type="entry name" value="FIIND"/>
    <property type="match status" value="1"/>
</dbReference>
<keyword evidence="4" id="KW-0391">Immunity</keyword>
<keyword evidence="9" id="KW-1185">Reference proteome</keyword>
<dbReference type="GO" id="GO:0045087">
    <property type="term" value="P:innate immune response"/>
    <property type="evidence" value="ECO:0007669"/>
    <property type="project" value="UniProtKB-KW"/>
</dbReference>
<evidence type="ECO:0000256" key="3">
    <source>
        <dbReference type="ARBA" id="ARBA00022588"/>
    </source>
</evidence>
<dbReference type="PANTHER" id="PTHR46985">
    <property type="entry name" value="NACHT, LRR AND PYD DOMAINS-CONTAINING PROTEIN 1"/>
    <property type="match status" value="1"/>
</dbReference>
<dbReference type="Ensembl" id="ENSPMET00000032282.1">
    <property type="protein sequence ID" value="ENSPMEP00000029875.1"/>
    <property type="gene ID" value="ENSPMEG00000015936.1"/>
</dbReference>
<organism evidence="8 9">
    <name type="scientific">Poecilia mexicana</name>
    <dbReference type="NCBI Taxonomy" id="48701"/>
    <lineage>
        <taxon>Eukaryota</taxon>
        <taxon>Metazoa</taxon>
        <taxon>Chordata</taxon>
        <taxon>Craniata</taxon>
        <taxon>Vertebrata</taxon>
        <taxon>Euteleostomi</taxon>
        <taxon>Actinopterygii</taxon>
        <taxon>Neopterygii</taxon>
        <taxon>Teleostei</taxon>
        <taxon>Neoteleostei</taxon>
        <taxon>Acanthomorphata</taxon>
        <taxon>Ovalentaria</taxon>
        <taxon>Atherinomorphae</taxon>
        <taxon>Cyprinodontiformes</taxon>
        <taxon>Poeciliidae</taxon>
        <taxon>Poeciliinae</taxon>
        <taxon>Poecilia</taxon>
    </lineage>
</organism>
<dbReference type="Pfam" id="PF23679">
    <property type="entry name" value="UPA-FIIND"/>
    <property type="match status" value="1"/>
</dbReference>
<dbReference type="InterPro" id="IPR001315">
    <property type="entry name" value="CARD"/>
</dbReference>
<dbReference type="GO" id="GO:0005829">
    <property type="term" value="C:cytosol"/>
    <property type="evidence" value="ECO:0007669"/>
    <property type="project" value="UniProtKB-SubCell"/>
</dbReference>
<evidence type="ECO:0000313" key="8">
    <source>
        <dbReference type="Ensembl" id="ENSPMEP00000029875.1"/>
    </source>
</evidence>
<sequence length="396" mass="44817">MDTCDWIKLDPEVHRVREMQTYSLQSGSGCFECSVSTLRWVCKEPISFRYHFGSWEEHYERITLMDYLPAGPVLDISILAGTMEEVYLPHWIGTESTSPDMFAVLHVDACGDSIEKVSDVTSSYVKLLQPTFSPKAPIFLKKLGISVKVRSDVLIFKTIKEYLTLHVYLVPHCLKKKVCEEESGHSSKIISKPGKQESLETLDSFNLTTDADNAEIEPETLCLAYDTGTYFEVCIRNADSDFNLTLTAENKSNDGVAIWKRKIRRGDYKSNIDNSQAMAEEAESAPVVQLLQNQKAKLIKILSAEADFVLQHAHSRHLTSDQGYEKIKACRVPREKVQELLDHVIQKGAKAAKGMLELLKSKEMQETFPMLASVQCLHVKRPLSGMKKINLFFLIM</sequence>
<dbReference type="Gene3D" id="1.10.533.10">
    <property type="entry name" value="Death Domain, Fas"/>
    <property type="match status" value="1"/>
</dbReference>
<keyword evidence="2" id="KW-0963">Cytoplasm</keyword>
<accession>A0A3B3YS90</accession>
<evidence type="ECO:0000256" key="2">
    <source>
        <dbReference type="ARBA" id="ARBA00022490"/>
    </source>
</evidence>
<evidence type="ECO:0000256" key="1">
    <source>
        <dbReference type="ARBA" id="ARBA00004514"/>
    </source>
</evidence>